<protein>
    <submittedName>
        <fullName evidence="1">DUF2459 domain-containing protein</fullName>
    </submittedName>
</protein>
<proteinExistence type="predicted"/>
<dbReference type="AlphaFoldDB" id="A0A369T665"/>
<sequence length="214" mass="22757">MRWLFVSLVWIFCAVGLIGCAETPPLPPADGGARTHAVRVIDRGWHTAIVVPRPELAATGLLPEAGDFPDAAFIEFGWGDRVYYPAKTTTLGMTLSAAFTATPAVMHVAGHSRAPDEAHPGSEVIRVALTDSGFRGLVRAIAGEFQRPGGGRAVSVSRGLFPDSLFYDAHGTFHLFNTCNTWTARMLRAGGVDLSPVGVVTANDLMTRLRAATG</sequence>
<organism evidence="1 2">
    <name type="scientific">Ferruginivarius sediminum</name>
    <dbReference type="NCBI Taxonomy" id="2661937"/>
    <lineage>
        <taxon>Bacteria</taxon>
        <taxon>Pseudomonadati</taxon>
        <taxon>Pseudomonadota</taxon>
        <taxon>Alphaproteobacteria</taxon>
        <taxon>Rhodospirillales</taxon>
        <taxon>Rhodospirillaceae</taxon>
        <taxon>Ferruginivarius</taxon>
    </lineage>
</organism>
<dbReference type="EMBL" id="QPMH01000019">
    <property type="protein sequence ID" value="RDD60810.1"/>
    <property type="molecule type" value="Genomic_DNA"/>
</dbReference>
<evidence type="ECO:0000313" key="2">
    <source>
        <dbReference type="Proteomes" id="UP000253941"/>
    </source>
</evidence>
<dbReference type="Proteomes" id="UP000253941">
    <property type="component" value="Unassembled WGS sequence"/>
</dbReference>
<dbReference type="Pfam" id="PF09601">
    <property type="entry name" value="DUF2459"/>
    <property type="match status" value="1"/>
</dbReference>
<reference evidence="1 2" key="1">
    <citation type="submission" date="2018-07" db="EMBL/GenBank/DDBJ databases">
        <title>Venubactetium sediminum gen. nov., sp. nov., isolated from a marine solar saltern.</title>
        <authorList>
            <person name="Wang S."/>
        </authorList>
    </citation>
    <scope>NUCLEOTIDE SEQUENCE [LARGE SCALE GENOMIC DNA]</scope>
    <source>
        <strain evidence="1 2">WD2A32</strain>
    </source>
</reference>
<dbReference type="RefSeq" id="WP_114583206.1">
    <property type="nucleotide sequence ID" value="NZ_QPMH01000019.1"/>
</dbReference>
<accession>A0A369T665</accession>
<comment type="caution">
    <text evidence="1">The sequence shown here is derived from an EMBL/GenBank/DDBJ whole genome shotgun (WGS) entry which is preliminary data.</text>
</comment>
<dbReference type="InterPro" id="IPR011727">
    <property type="entry name" value="CHP02117"/>
</dbReference>
<evidence type="ECO:0000313" key="1">
    <source>
        <dbReference type="EMBL" id="RDD60810.1"/>
    </source>
</evidence>
<dbReference type="PROSITE" id="PS51257">
    <property type="entry name" value="PROKAR_LIPOPROTEIN"/>
    <property type="match status" value="1"/>
</dbReference>
<keyword evidence="2" id="KW-1185">Reference proteome</keyword>
<gene>
    <name evidence="1" type="ORF">DRB17_15875</name>
</gene>
<name>A0A369T665_9PROT</name>